<dbReference type="FunFam" id="1.20.1280.290:FF:000004">
    <property type="entry name" value="Sugar transporter SWEET"/>
    <property type="match status" value="2"/>
</dbReference>
<feature type="transmembrane region" description="Helical" evidence="13">
    <location>
        <begin position="289"/>
        <end position="311"/>
    </location>
</feature>
<feature type="transmembrane region" description="Helical" evidence="13">
    <location>
        <begin position="381"/>
        <end position="400"/>
    </location>
</feature>
<dbReference type="Pfam" id="PF03083">
    <property type="entry name" value="MtN3_slv"/>
    <property type="match status" value="3"/>
</dbReference>
<feature type="transmembrane region" description="Helical" evidence="13">
    <location>
        <begin position="230"/>
        <end position="248"/>
    </location>
</feature>
<evidence type="ECO:0000256" key="3">
    <source>
        <dbReference type="ARBA" id="ARBA00007809"/>
    </source>
</evidence>
<feature type="transmembrane region" description="Helical" evidence="13">
    <location>
        <begin position="117"/>
        <end position="139"/>
    </location>
</feature>
<sequence length="446" mass="48330">MLFCNAYMWCVYGCVTNSIYPLVVVNCVGVITSLVFSGIYYRWSSPQQRLYARKLWFAAATGLLLSTAYAVIGVQGATNQLPNDVAATLGFVCVTANTCLFASPLETMGKVIRTKSAASLPISLCIANLVSGALWSVMAVCQNDMFVLAPNALGTVLSAVQVALYIKYPPPPEMNALTLRSETARPIPIVTSATKLEELSIKIAAQGVEFQPVPTEHYRRIHTEKNTGEVRILPVLMLGINCFMWSVYGFLRGTIFPVMSLNAFGAFTCSVFSMVFYRWSSDRAALRKMAVATVAWVVLVIAFVVLCRTNVLSTSSNLQEKIIGYLAVAFNICLYAAPLQTMTLVLRTKSAASLPVMMCSVNLVNGSLWVLYGILANDMFVLTPNALGVALSVIQVALCIKYRPTGPALNVGTKGDVSVTMSPVVEDEVAITFVKSPVYESVHSPV</sequence>
<comment type="similarity">
    <text evidence="3">Belongs to the SWEET sugar transporter family.</text>
</comment>
<evidence type="ECO:0000256" key="1">
    <source>
        <dbReference type="ARBA" id="ARBA00004651"/>
    </source>
</evidence>
<evidence type="ECO:0000313" key="14">
    <source>
        <dbReference type="EMBL" id="KAF4320050.1"/>
    </source>
</evidence>
<evidence type="ECO:0000256" key="6">
    <source>
        <dbReference type="ARBA" id="ARBA00022475"/>
    </source>
</evidence>
<dbReference type="Proteomes" id="UP000702964">
    <property type="component" value="Unassembled WGS sequence"/>
</dbReference>
<evidence type="ECO:0000256" key="4">
    <source>
        <dbReference type="ARBA" id="ARBA00021741"/>
    </source>
</evidence>
<keyword evidence="9" id="KW-0677">Repeat</keyword>
<gene>
    <name evidence="14" type="ORF">G195_006684</name>
</gene>
<dbReference type="GO" id="GO:0000139">
    <property type="term" value="C:Golgi membrane"/>
    <property type="evidence" value="ECO:0007669"/>
    <property type="project" value="UniProtKB-SubCell"/>
</dbReference>
<feature type="transmembrane region" description="Helical" evidence="13">
    <location>
        <begin position="145"/>
        <end position="166"/>
    </location>
</feature>
<evidence type="ECO:0000256" key="2">
    <source>
        <dbReference type="ARBA" id="ARBA00004653"/>
    </source>
</evidence>
<evidence type="ECO:0000256" key="10">
    <source>
        <dbReference type="ARBA" id="ARBA00022989"/>
    </source>
</evidence>
<dbReference type="AlphaFoldDB" id="A0A8J4S759"/>
<comment type="caution">
    <text evidence="14">The sequence shown here is derived from an EMBL/GenBank/DDBJ whole genome shotgun (WGS) entry which is preliminary data.</text>
</comment>
<dbReference type="FunFam" id="1.20.1280.290:FF:000007">
    <property type="entry name" value="Bidirectional sugar transporter SWEET7"/>
    <property type="match status" value="1"/>
</dbReference>
<evidence type="ECO:0000313" key="15">
    <source>
        <dbReference type="Proteomes" id="UP000702964"/>
    </source>
</evidence>
<evidence type="ECO:0000256" key="12">
    <source>
        <dbReference type="ARBA" id="ARBA00023136"/>
    </source>
</evidence>
<evidence type="ECO:0000256" key="11">
    <source>
        <dbReference type="ARBA" id="ARBA00023034"/>
    </source>
</evidence>
<evidence type="ECO:0000256" key="9">
    <source>
        <dbReference type="ARBA" id="ARBA00022737"/>
    </source>
</evidence>
<evidence type="ECO:0000256" key="8">
    <source>
        <dbReference type="ARBA" id="ARBA00022692"/>
    </source>
</evidence>
<feature type="transmembrane region" description="Helical" evidence="13">
    <location>
        <begin position="323"/>
        <end position="346"/>
    </location>
</feature>
<feature type="transmembrane region" description="Helical" evidence="13">
    <location>
        <begin position="353"/>
        <end position="375"/>
    </location>
</feature>
<feature type="transmembrane region" description="Helical" evidence="13">
    <location>
        <begin position="20"/>
        <end position="43"/>
    </location>
</feature>
<keyword evidence="10 13" id="KW-1133">Transmembrane helix</keyword>
<feature type="transmembrane region" description="Helical" evidence="13">
    <location>
        <begin position="86"/>
        <end position="105"/>
    </location>
</feature>
<name>A0A8J4S759_9STRA</name>
<dbReference type="EMBL" id="AOFI03000176">
    <property type="protein sequence ID" value="KAF4320050.1"/>
    <property type="molecule type" value="Genomic_DNA"/>
</dbReference>
<dbReference type="GO" id="GO:0005886">
    <property type="term" value="C:plasma membrane"/>
    <property type="evidence" value="ECO:0007669"/>
    <property type="project" value="UniProtKB-SubCell"/>
</dbReference>
<keyword evidence="6" id="KW-1003">Cell membrane</keyword>
<comment type="subcellular location">
    <subcellularLocation>
        <location evidence="1">Cell membrane</location>
        <topology evidence="1">Multi-pass membrane protein</topology>
    </subcellularLocation>
    <subcellularLocation>
        <location evidence="2">Golgi apparatus membrane</location>
        <topology evidence="2">Multi-pass membrane protein</topology>
    </subcellularLocation>
</comment>
<evidence type="ECO:0000256" key="7">
    <source>
        <dbReference type="ARBA" id="ARBA00022597"/>
    </source>
</evidence>
<evidence type="ECO:0000256" key="5">
    <source>
        <dbReference type="ARBA" id="ARBA00022448"/>
    </source>
</evidence>
<organism evidence="14 15">
    <name type="scientific">Phytophthora kernoviae 00238/432</name>
    <dbReference type="NCBI Taxonomy" id="1284355"/>
    <lineage>
        <taxon>Eukaryota</taxon>
        <taxon>Sar</taxon>
        <taxon>Stramenopiles</taxon>
        <taxon>Oomycota</taxon>
        <taxon>Peronosporomycetes</taxon>
        <taxon>Peronosporales</taxon>
        <taxon>Peronosporaceae</taxon>
        <taxon>Phytophthora</taxon>
    </lineage>
</organism>
<dbReference type="PANTHER" id="PTHR10791">
    <property type="entry name" value="RAG1-ACTIVATING PROTEIN 1"/>
    <property type="match status" value="1"/>
</dbReference>
<dbReference type="Gene3D" id="1.20.1280.290">
    <property type="match status" value="3"/>
</dbReference>
<dbReference type="InterPro" id="IPR047664">
    <property type="entry name" value="SWEET"/>
</dbReference>
<reference evidence="14" key="2">
    <citation type="submission" date="2020-02" db="EMBL/GenBank/DDBJ databases">
        <authorList>
            <person name="Studholme D.J."/>
        </authorList>
    </citation>
    <scope>NUCLEOTIDE SEQUENCE</scope>
    <source>
        <strain evidence="14">00238/432</strain>
    </source>
</reference>
<proteinExistence type="inferred from homology"/>
<keyword evidence="11" id="KW-0333">Golgi apparatus</keyword>
<dbReference type="GO" id="GO:0051119">
    <property type="term" value="F:sugar transmembrane transporter activity"/>
    <property type="evidence" value="ECO:0007669"/>
    <property type="project" value="InterPro"/>
</dbReference>
<keyword evidence="7" id="KW-0762">Sugar transport</keyword>
<feature type="transmembrane region" description="Helical" evidence="13">
    <location>
        <begin position="254"/>
        <end position="277"/>
    </location>
</feature>
<evidence type="ECO:0000256" key="13">
    <source>
        <dbReference type="SAM" id="Phobius"/>
    </source>
</evidence>
<protein>
    <recommendedName>
        <fullName evidence="4">Sugar transporter SWEET1</fullName>
    </recommendedName>
</protein>
<keyword evidence="5" id="KW-0813">Transport</keyword>
<accession>A0A8J4S759</accession>
<reference evidence="14" key="1">
    <citation type="journal article" date="2015" name="Genom Data">
        <title>Draft genome sequences of Phytophthora kernoviae and Phytophthora ramorum lineage EU2 from Scotland.</title>
        <authorList>
            <person name="Sambles C."/>
            <person name="Schlenzig A."/>
            <person name="O'Neill P."/>
            <person name="Grant M."/>
            <person name="Studholme D.J."/>
        </authorList>
    </citation>
    <scope>NUCLEOTIDE SEQUENCE</scope>
    <source>
        <strain evidence="14">00238/432</strain>
    </source>
</reference>
<keyword evidence="8 13" id="KW-0812">Transmembrane</keyword>
<keyword evidence="12 13" id="KW-0472">Membrane</keyword>
<dbReference type="InterPro" id="IPR004316">
    <property type="entry name" value="SWEET_rpt"/>
</dbReference>
<feature type="transmembrane region" description="Helical" evidence="13">
    <location>
        <begin position="55"/>
        <end position="74"/>
    </location>
</feature>
<dbReference type="PANTHER" id="PTHR10791:SF30">
    <property type="entry name" value="SUGAR TRANSPORTER SWEET1"/>
    <property type="match status" value="1"/>
</dbReference>